<protein>
    <submittedName>
        <fullName evidence="2">Uncharacterized protein</fullName>
    </submittedName>
</protein>
<gene>
    <name evidence="2" type="ORF">SAMN05444408_10223</name>
</gene>
<evidence type="ECO:0000313" key="3">
    <source>
        <dbReference type="Proteomes" id="UP000184236"/>
    </source>
</evidence>
<feature type="region of interest" description="Disordered" evidence="1">
    <location>
        <begin position="26"/>
        <end position="65"/>
    </location>
</feature>
<dbReference type="AlphaFoldDB" id="A0A1M4UCG2"/>
<dbReference type="EMBL" id="FQVO01000002">
    <property type="protein sequence ID" value="SHE54263.1"/>
    <property type="molecule type" value="Genomic_DNA"/>
</dbReference>
<keyword evidence="3" id="KW-1185">Reference proteome</keyword>
<feature type="compositionally biased region" description="Basic and acidic residues" evidence="1">
    <location>
        <begin position="40"/>
        <end position="53"/>
    </location>
</feature>
<name>A0A1M4UCG2_9FLAO</name>
<proteinExistence type="predicted"/>
<sequence>MKGFFLITLTISALLFLKSCKSYPMDKTHTSDMNRNTQDLQKRQEAEKNKIEPSELNNFGKPDNK</sequence>
<evidence type="ECO:0000256" key="1">
    <source>
        <dbReference type="SAM" id="MobiDB-lite"/>
    </source>
</evidence>
<reference evidence="3" key="1">
    <citation type="submission" date="2016-11" db="EMBL/GenBank/DDBJ databases">
        <authorList>
            <person name="Varghese N."/>
            <person name="Submissions S."/>
        </authorList>
    </citation>
    <scope>NUCLEOTIDE SEQUENCE [LARGE SCALE GENOMIC DNA]</scope>
    <source>
        <strain evidence="3">DSM 26898</strain>
    </source>
</reference>
<dbReference type="Proteomes" id="UP000184236">
    <property type="component" value="Unassembled WGS sequence"/>
</dbReference>
<dbReference type="STRING" id="1302685.SAMN05444408_10223"/>
<dbReference type="OrthoDB" id="1264401at2"/>
<evidence type="ECO:0000313" key="2">
    <source>
        <dbReference type="EMBL" id="SHE54263.1"/>
    </source>
</evidence>
<accession>A0A1M4UCG2</accession>
<dbReference type="RefSeq" id="WP_072883404.1">
    <property type="nucleotide sequence ID" value="NZ_FQVO01000002.1"/>
</dbReference>
<organism evidence="2 3">
    <name type="scientific">Chryseobacterium takakiae</name>
    <dbReference type="NCBI Taxonomy" id="1302685"/>
    <lineage>
        <taxon>Bacteria</taxon>
        <taxon>Pseudomonadati</taxon>
        <taxon>Bacteroidota</taxon>
        <taxon>Flavobacteriia</taxon>
        <taxon>Flavobacteriales</taxon>
        <taxon>Weeksellaceae</taxon>
        <taxon>Chryseobacterium group</taxon>
        <taxon>Chryseobacterium</taxon>
    </lineage>
</organism>